<evidence type="ECO:0000313" key="6">
    <source>
        <dbReference type="Ensembl" id="ENSCCRP00000022578.2"/>
    </source>
</evidence>
<feature type="compositionally biased region" description="Basic residues" evidence="4">
    <location>
        <begin position="253"/>
        <end position="262"/>
    </location>
</feature>
<keyword evidence="1 3" id="KW-0175">Coiled coil</keyword>
<evidence type="ECO:0000313" key="7">
    <source>
        <dbReference type="Proteomes" id="UP001108240"/>
    </source>
</evidence>
<dbReference type="Ensembl" id="ENSCCRT00000024507.2">
    <property type="protein sequence ID" value="ENSCCRP00000022578.2"/>
    <property type="gene ID" value="ENSCCRG00000011029.2"/>
</dbReference>
<dbReference type="GO" id="GO:0005085">
    <property type="term" value="F:guanyl-nucleotide exchange factor activity"/>
    <property type="evidence" value="ECO:0007669"/>
    <property type="project" value="InterPro"/>
</dbReference>
<dbReference type="GO" id="GO:0070319">
    <property type="term" value="C:Golgi to plasma membrane transport vesicle"/>
    <property type="evidence" value="ECO:0007669"/>
    <property type="project" value="TreeGrafter"/>
</dbReference>
<dbReference type="GeneTree" id="ENSGT00940000157998"/>
<evidence type="ECO:0000256" key="3">
    <source>
        <dbReference type="SAM" id="Coils"/>
    </source>
</evidence>
<dbReference type="CDD" id="cd21068">
    <property type="entry name" value="Rab11BD_RAB3IP"/>
    <property type="match status" value="1"/>
</dbReference>
<dbReference type="PANTHER" id="PTHR14430:SF2">
    <property type="entry name" value="RAB-3A-INTERACTING PROTEIN"/>
    <property type="match status" value="1"/>
</dbReference>
<dbReference type="Gene3D" id="1.20.5.4880">
    <property type="match status" value="1"/>
</dbReference>
<proteinExistence type="inferred from homology"/>
<dbReference type="Pfam" id="PF25555">
    <property type="entry name" value="RAB3A-like_C"/>
    <property type="match status" value="1"/>
</dbReference>
<comment type="similarity">
    <text evidence="2">Belongs to the SEC2 family.</text>
</comment>
<dbReference type="InterPro" id="IPR009449">
    <property type="entry name" value="Sec2_N"/>
</dbReference>
<evidence type="ECO:0000256" key="2">
    <source>
        <dbReference type="ARBA" id="ARBA00025794"/>
    </source>
</evidence>
<protein>
    <submittedName>
        <fullName evidence="6">RAB3A interacting protein (rabin3)</fullName>
    </submittedName>
</protein>
<dbReference type="AlphaFoldDB" id="A0A8C1H445"/>
<evidence type="ECO:0000256" key="4">
    <source>
        <dbReference type="SAM" id="MobiDB-lite"/>
    </source>
</evidence>
<feature type="domain" description="GDP/GTP exchange factor Sec2 N-terminal" evidence="5">
    <location>
        <begin position="149"/>
        <end position="232"/>
    </location>
</feature>
<dbReference type="Proteomes" id="UP001108240">
    <property type="component" value="Unplaced"/>
</dbReference>
<dbReference type="Pfam" id="PF06428">
    <property type="entry name" value="Sec2p"/>
    <property type="match status" value="1"/>
</dbReference>
<dbReference type="InterPro" id="IPR040351">
    <property type="entry name" value="RAB3IL/RAB3IP/Sec2"/>
</dbReference>
<feature type="coiled-coil region" evidence="3">
    <location>
        <begin position="143"/>
        <end position="234"/>
    </location>
</feature>
<keyword evidence="7" id="KW-1185">Reference proteome</keyword>
<dbReference type="PANTHER" id="PTHR14430">
    <property type="entry name" value="RABIN3-RELATED"/>
    <property type="match status" value="1"/>
</dbReference>
<feature type="compositionally biased region" description="Polar residues" evidence="4">
    <location>
        <begin position="36"/>
        <end position="53"/>
    </location>
</feature>
<dbReference type="SUPFAM" id="SSF144284">
    <property type="entry name" value="Sec2 N-terminal region"/>
    <property type="match status" value="1"/>
</dbReference>
<accession>A0A8C1H445</accession>
<dbReference type="GO" id="GO:0006887">
    <property type="term" value="P:exocytosis"/>
    <property type="evidence" value="ECO:0007669"/>
    <property type="project" value="TreeGrafter"/>
</dbReference>
<organism evidence="6 7">
    <name type="scientific">Cyprinus carpio carpio</name>
    <dbReference type="NCBI Taxonomy" id="630221"/>
    <lineage>
        <taxon>Eukaryota</taxon>
        <taxon>Metazoa</taxon>
        <taxon>Chordata</taxon>
        <taxon>Craniata</taxon>
        <taxon>Vertebrata</taxon>
        <taxon>Euteleostomi</taxon>
        <taxon>Actinopterygii</taxon>
        <taxon>Neopterygii</taxon>
        <taxon>Teleostei</taxon>
        <taxon>Ostariophysi</taxon>
        <taxon>Cypriniformes</taxon>
        <taxon>Cyprinidae</taxon>
        <taxon>Cyprininae</taxon>
        <taxon>Cyprinus</taxon>
    </lineage>
</organism>
<reference evidence="6" key="1">
    <citation type="submission" date="2025-08" db="UniProtKB">
        <authorList>
            <consortium name="Ensembl"/>
        </authorList>
    </citation>
    <scope>IDENTIFICATION</scope>
</reference>
<feature type="region of interest" description="Disordered" evidence="4">
    <location>
        <begin position="1"/>
        <end position="59"/>
    </location>
</feature>
<evidence type="ECO:0000256" key="1">
    <source>
        <dbReference type="ARBA" id="ARBA00023054"/>
    </source>
</evidence>
<sequence>MASEPLEGFHEVNLASPTTPDRHGVIDPSPPKHNAPPSTLFRTHSLTSSQNAPNALRADQLPTQPVYSTPRQLGTEDTLNGRGLLVRKLCSGEIALTCGLKNNLYGNDTAVDAVDGNVPSADGEDVLGLSADSLSRLRSPSVMEVREKGNEKLKEELAKAQRELKLKDEECERLSKVRDQLGQELEELTASLFEEAHKMVHEANLKQATAEKQLKEALGKIDVLQAEVAALKTLVLSTSPTSPCKEMPPGHKAPFKKGHARNKSTSSAMLGSQQEVAVTQPIVRECKEVDSLLFNEFKVWKEDPTLERSCSFLERIYREDIYPCLTFSKSELGSAILEAVEQNTLSVEPVGFQPLPVVKASAVECGGPKKCALCGQTKTCKHRIKFGDSSSYYYVSPFCRYRITSVCNFFTYIRYILQGLVKQQDAEQMFWEVMQLRKEMSNAKLGYYKDEL</sequence>
<feature type="region of interest" description="Disordered" evidence="4">
    <location>
        <begin position="241"/>
        <end position="271"/>
    </location>
</feature>
<reference evidence="6" key="2">
    <citation type="submission" date="2025-09" db="UniProtKB">
        <authorList>
            <consortium name="Ensembl"/>
        </authorList>
    </citation>
    <scope>IDENTIFICATION</scope>
</reference>
<name>A0A8C1H445_CYPCA</name>
<evidence type="ECO:0000259" key="5">
    <source>
        <dbReference type="Pfam" id="PF06428"/>
    </source>
</evidence>